<keyword evidence="4 6" id="KW-1133">Transmembrane helix</keyword>
<evidence type="ECO:0000256" key="6">
    <source>
        <dbReference type="SAM" id="Phobius"/>
    </source>
</evidence>
<gene>
    <name evidence="8" type="ORF">QYB95_13615</name>
</gene>
<dbReference type="Pfam" id="PF07690">
    <property type="entry name" value="MFS_1"/>
    <property type="match status" value="1"/>
</dbReference>
<feature type="transmembrane region" description="Helical" evidence="6">
    <location>
        <begin position="158"/>
        <end position="178"/>
    </location>
</feature>
<dbReference type="PROSITE" id="PS50850">
    <property type="entry name" value="MFS"/>
    <property type="match status" value="1"/>
</dbReference>
<dbReference type="RefSeq" id="WP_301138884.1">
    <property type="nucleotide sequence ID" value="NZ_JAUHTQ010000010.1"/>
</dbReference>
<name>A0ABT8GT44_9BACL</name>
<dbReference type="Proteomes" id="UP001172743">
    <property type="component" value="Unassembled WGS sequence"/>
</dbReference>
<feature type="transmembrane region" description="Helical" evidence="6">
    <location>
        <begin position="205"/>
        <end position="231"/>
    </location>
</feature>
<accession>A0ABT8GT44</accession>
<keyword evidence="2" id="KW-0813">Transport</keyword>
<keyword evidence="3 6" id="KW-0812">Transmembrane</keyword>
<protein>
    <submittedName>
        <fullName evidence="8">MFS transporter</fullName>
    </submittedName>
</protein>
<dbReference type="PANTHER" id="PTHR23506">
    <property type="entry name" value="GH10249P"/>
    <property type="match status" value="1"/>
</dbReference>
<feature type="transmembrane region" description="Helical" evidence="6">
    <location>
        <begin position="276"/>
        <end position="309"/>
    </location>
</feature>
<evidence type="ECO:0000256" key="1">
    <source>
        <dbReference type="ARBA" id="ARBA00004651"/>
    </source>
</evidence>
<evidence type="ECO:0000256" key="5">
    <source>
        <dbReference type="ARBA" id="ARBA00023136"/>
    </source>
</evidence>
<comment type="subcellular location">
    <subcellularLocation>
        <location evidence="1">Cell membrane</location>
        <topology evidence="1">Multi-pass membrane protein</topology>
    </subcellularLocation>
</comment>
<evidence type="ECO:0000256" key="3">
    <source>
        <dbReference type="ARBA" id="ARBA00022692"/>
    </source>
</evidence>
<comment type="caution">
    <text evidence="8">The sequence shown here is derived from an EMBL/GenBank/DDBJ whole genome shotgun (WGS) entry which is preliminary data.</text>
</comment>
<feature type="transmembrane region" description="Helical" evidence="6">
    <location>
        <begin position="357"/>
        <end position="375"/>
    </location>
</feature>
<dbReference type="EMBL" id="JAUHTQ010000010">
    <property type="protein sequence ID" value="MDN4494585.1"/>
    <property type="molecule type" value="Genomic_DNA"/>
</dbReference>
<dbReference type="InterPro" id="IPR036259">
    <property type="entry name" value="MFS_trans_sf"/>
</dbReference>
<organism evidence="8 9">
    <name type="scientific">Ureibacillus aquaedulcis</name>
    <dbReference type="NCBI Taxonomy" id="3058421"/>
    <lineage>
        <taxon>Bacteria</taxon>
        <taxon>Bacillati</taxon>
        <taxon>Bacillota</taxon>
        <taxon>Bacilli</taxon>
        <taxon>Bacillales</taxon>
        <taxon>Caryophanaceae</taxon>
        <taxon>Ureibacillus</taxon>
    </lineage>
</organism>
<dbReference type="PRINTS" id="PR01035">
    <property type="entry name" value="TCRTETA"/>
</dbReference>
<sequence length="391" mass="42783">MPKKTFLLLLFIMFLSMTGYGIVLPVLPYFAEELGLTSFQMSSLITGWAFTQFLVLPLWGKIIDKVGRKPVLLFGMVGFGIAFVLMILAESYWQLLSIRIIGAILSSGTLPAVLALVADTNDDQTRGAAMSKMSAANGIGFLVGPAVGSAFVPFGITIPFIVAGVLSLITIPFVALFIQEPSKNNQGQEQIPITKSLVYSFKPGYFMLFMITLGISISISSILGILGYFMIEKFDSSATLTGWAFTAQSAAAVIVQIFLMSWLYRHINEESITKYGIIITAVGFLFLVLPVHVSFVFIGVFIIGVGQALIRPTLLTLLSKKEDLGRGMVMSLHGAYDSLGRSIGPLIAGWLFMVNEIAPFIMSCILCLILFLIMLSQDVKLYRFENKSKEV</sequence>
<keyword evidence="5 6" id="KW-0472">Membrane</keyword>
<dbReference type="InterPro" id="IPR020846">
    <property type="entry name" value="MFS_dom"/>
</dbReference>
<dbReference type="SUPFAM" id="SSF103473">
    <property type="entry name" value="MFS general substrate transporter"/>
    <property type="match status" value="1"/>
</dbReference>
<dbReference type="InterPro" id="IPR001958">
    <property type="entry name" value="Tet-R_TetA/multi-R_MdtG-like"/>
</dbReference>
<evidence type="ECO:0000256" key="4">
    <source>
        <dbReference type="ARBA" id="ARBA00022989"/>
    </source>
</evidence>
<feature type="transmembrane region" description="Helical" evidence="6">
    <location>
        <begin position="243"/>
        <end position="264"/>
    </location>
</feature>
<dbReference type="InterPro" id="IPR050930">
    <property type="entry name" value="MFS_Vesicular_Transporter"/>
</dbReference>
<feature type="transmembrane region" description="Helical" evidence="6">
    <location>
        <begin position="95"/>
        <end position="117"/>
    </location>
</feature>
<proteinExistence type="predicted"/>
<dbReference type="CDD" id="cd17325">
    <property type="entry name" value="MFS_MdtG_SLC18_like"/>
    <property type="match status" value="1"/>
</dbReference>
<dbReference type="Gene3D" id="1.20.1250.20">
    <property type="entry name" value="MFS general substrate transporter like domains"/>
    <property type="match status" value="1"/>
</dbReference>
<dbReference type="InterPro" id="IPR011701">
    <property type="entry name" value="MFS"/>
</dbReference>
<feature type="domain" description="Major facilitator superfamily (MFS) profile" evidence="7">
    <location>
        <begin position="5"/>
        <end position="380"/>
    </location>
</feature>
<evidence type="ECO:0000313" key="8">
    <source>
        <dbReference type="EMBL" id="MDN4494585.1"/>
    </source>
</evidence>
<evidence type="ECO:0000256" key="2">
    <source>
        <dbReference type="ARBA" id="ARBA00022448"/>
    </source>
</evidence>
<keyword evidence="9" id="KW-1185">Reference proteome</keyword>
<feature type="transmembrane region" description="Helical" evidence="6">
    <location>
        <begin position="37"/>
        <end position="59"/>
    </location>
</feature>
<dbReference type="PANTHER" id="PTHR23506:SF23">
    <property type="entry name" value="GH10249P"/>
    <property type="match status" value="1"/>
</dbReference>
<evidence type="ECO:0000259" key="7">
    <source>
        <dbReference type="PROSITE" id="PS50850"/>
    </source>
</evidence>
<reference evidence="8" key="1">
    <citation type="submission" date="2023-07" db="EMBL/GenBank/DDBJ databases">
        <title>Ureibacillus sp. isolated from freshwater well.</title>
        <authorList>
            <person name="Kirdat K."/>
            <person name="Bhatt A."/>
            <person name="Teware R."/>
            <person name="Bhavsar Y."/>
            <person name="Yadav A."/>
        </authorList>
    </citation>
    <scope>NUCLEOTIDE SEQUENCE</scope>
    <source>
        <strain evidence="8">BA0131</strain>
    </source>
</reference>
<evidence type="ECO:0000313" key="9">
    <source>
        <dbReference type="Proteomes" id="UP001172743"/>
    </source>
</evidence>
<feature type="transmembrane region" description="Helical" evidence="6">
    <location>
        <begin position="129"/>
        <end position="152"/>
    </location>
</feature>
<feature type="transmembrane region" description="Helical" evidence="6">
    <location>
        <begin position="71"/>
        <end position="89"/>
    </location>
</feature>